<dbReference type="EMBL" id="MHQI01000015">
    <property type="protein sequence ID" value="OHA00436.1"/>
    <property type="molecule type" value="Genomic_DNA"/>
</dbReference>
<dbReference type="Proteomes" id="UP000179023">
    <property type="component" value="Unassembled WGS sequence"/>
</dbReference>
<dbReference type="STRING" id="1802270.A3C07_01115"/>
<dbReference type="AlphaFoldDB" id="A0A1G2KM19"/>
<name>A0A1G2KM19_9BACT</name>
<sequence>MYTGCMSVKALAQAGVPHSRTKSPPRNQQIFRLRKIDKNIFWVYPKFKVLGLGKAYFLSR</sequence>
<accession>A0A1G2KM19</accession>
<reference evidence="1 2" key="1">
    <citation type="journal article" date="2016" name="Nat. Commun.">
        <title>Thousands of microbial genomes shed light on interconnected biogeochemical processes in an aquifer system.</title>
        <authorList>
            <person name="Anantharaman K."/>
            <person name="Brown C.T."/>
            <person name="Hug L.A."/>
            <person name="Sharon I."/>
            <person name="Castelle C.J."/>
            <person name="Probst A.J."/>
            <person name="Thomas B.C."/>
            <person name="Singh A."/>
            <person name="Wilkins M.J."/>
            <person name="Karaoz U."/>
            <person name="Brodie E.L."/>
            <person name="Williams K.H."/>
            <person name="Hubbard S.S."/>
            <person name="Banfield J.F."/>
        </authorList>
    </citation>
    <scope>NUCLEOTIDE SEQUENCE [LARGE SCALE GENOMIC DNA]</scope>
</reference>
<evidence type="ECO:0000313" key="1">
    <source>
        <dbReference type="EMBL" id="OHA00436.1"/>
    </source>
</evidence>
<evidence type="ECO:0000313" key="2">
    <source>
        <dbReference type="Proteomes" id="UP000179023"/>
    </source>
</evidence>
<organism evidence="1 2">
    <name type="scientific">Candidatus Sungbacteria bacterium RIFCSPHIGHO2_02_FULL_47_11</name>
    <dbReference type="NCBI Taxonomy" id="1802270"/>
    <lineage>
        <taxon>Bacteria</taxon>
        <taxon>Candidatus Sungiibacteriota</taxon>
    </lineage>
</organism>
<comment type="caution">
    <text evidence="1">The sequence shown here is derived from an EMBL/GenBank/DDBJ whole genome shotgun (WGS) entry which is preliminary data.</text>
</comment>
<proteinExistence type="predicted"/>
<protein>
    <submittedName>
        <fullName evidence="1">Uncharacterized protein</fullName>
    </submittedName>
</protein>
<gene>
    <name evidence="1" type="ORF">A3C07_01115</name>
</gene>